<keyword evidence="3" id="KW-1185">Reference proteome</keyword>
<sequence>MQEKISVLREQSAKAYAEKYKHVIKDYYFKPGDVVLVRNTVDEDSLSGRNRDRWWGPVIVVRRTKGGAYIVCEFNGAVWQKKIGPFRVIPYQQRERLKLGPHIEELIDTSQEMLDKLEAEPEEEEYSGKDLQFGKVRLRPRLDGSGDDGGEDSDPESEGVVKKGEFTREVTRDEPALMNIQERIQANKIMGRAGQPRGPGIGLLKRCGWSEKGEAVRECNSRIAREGTQIRVGCPKKGIVVGGRIGMGYVTSTADAGTPDWGQSEAVKKGDEGTMPRRLNNGSASSEIT</sequence>
<feature type="region of interest" description="Disordered" evidence="1">
    <location>
        <begin position="251"/>
        <end position="289"/>
    </location>
</feature>
<organism evidence="2 3">
    <name type="scientific">Mycena rosella</name>
    <name type="common">Pink bonnet</name>
    <name type="synonym">Agaricus rosellus</name>
    <dbReference type="NCBI Taxonomy" id="1033263"/>
    <lineage>
        <taxon>Eukaryota</taxon>
        <taxon>Fungi</taxon>
        <taxon>Dikarya</taxon>
        <taxon>Basidiomycota</taxon>
        <taxon>Agaricomycotina</taxon>
        <taxon>Agaricomycetes</taxon>
        <taxon>Agaricomycetidae</taxon>
        <taxon>Agaricales</taxon>
        <taxon>Marasmiineae</taxon>
        <taxon>Mycenaceae</taxon>
        <taxon>Mycena</taxon>
    </lineage>
</organism>
<proteinExistence type="predicted"/>
<gene>
    <name evidence="2" type="ORF">B0H17DRAFT_1126198</name>
</gene>
<evidence type="ECO:0000256" key="1">
    <source>
        <dbReference type="SAM" id="MobiDB-lite"/>
    </source>
</evidence>
<dbReference type="EMBL" id="JARKIE010000008">
    <property type="protein sequence ID" value="KAJ7705345.1"/>
    <property type="molecule type" value="Genomic_DNA"/>
</dbReference>
<reference evidence="2" key="1">
    <citation type="submission" date="2023-03" db="EMBL/GenBank/DDBJ databases">
        <title>Massive genome expansion in bonnet fungi (Mycena s.s.) driven by repeated elements and novel gene families across ecological guilds.</title>
        <authorList>
            <consortium name="Lawrence Berkeley National Laboratory"/>
            <person name="Harder C.B."/>
            <person name="Miyauchi S."/>
            <person name="Viragh M."/>
            <person name="Kuo A."/>
            <person name="Thoen E."/>
            <person name="Andreopoulos B."/>
            <person name="Lu D."/>
            <person name="Skrede I."/>
            <person name="Drula E."/>
            <person name="Henrissat B."/>
            <person name="Morin E."/>
            <person name="Kohler A."/>
            <person name="Barry K."/>
            <person name="LaButti K."/>
            <person name="Morin E."/>
            <person name="Salamov A."/>
            <person name="Lipzen A."/>
            <person name="Mereny Z."/>
            <person name="Hegedus B."/>
            <person name="Baldrian P."/>
            <person name="Stursova M."/>
            <person name="Weitz H."/>
            <person name="Taylor A."/>
            <person name="Grigoriev I.V."/>
            <person name="Nagy L.G."/>
            <person name="Martin F."/>
            <person name="Kauserud H."/>
        </authorList>
    </citation>
    <scope>NUCLEOTIDE SEQUENCE</scope>
    <source>
        <strain evidence="2">CBHHK067</strain>
    </source>
</reference>
<feature type="region of interest" description="Disordered" evidence="1">
    <location>
        <begin position="137"/>
        <end position="166"/>
    </location>
</feature>
<feature type="compositionally biased region" description="Basic and acidic residues" evidence="1">
    <location>
        <begin position="266"/>
        <end position="275"/>
    </location>
</feature>
<comment type="caution">
    <text evidence="2">The sequence shown here is derived from an EMBL/GenBank/DDBJ whole genome shotgun (WGS) entry which is preliminary data.</text>
</comment>
<dbReference type="Proteomes" id="UP001221757">
    <property type="component" value="Unassembled WGS sequence"/>
</dbReference>
<name>A0AAD7M868_MYCRO</name>
<protein>
    <submittedName>
        <fullName evidence="2">Uncharacterized protein</fullName>
    </submittedName>
</protein>
<evidence type="ECO:0000313" key="2">
    <source>
        <dbReference type="EMBL" id="KAJ7705345.1"/>
    </source>
</evidence>
<dbReference type="AlphaFoldDB" id="A0AAD7M868"/>
<feature type="compositionally biased region" description="Acidic residues" evidence="1">
    <location>
        <begin position="145"/>
        <end position="157"/>
    </location>
</feature>
<accession>A0AAD7M868</accession>
<feature type="compositionally biased region" description="Polar residues" evidence="1">
    <location>
        <begin position="280"/>
        <end position="289"/>
    </location>
</feature>
<evidence type="ECO:0000313" key="3">
    <source>
        <dbReference type="Proteomes" id="UP001221757"/>
    </source>
</evidence>